<dbReference type="SUPFAM" id="SSF103473">
    <property type="entry name" value="MFS general substrate transporter"/>
    <property type="match status" value="1"/>
</dbReference>
<feature type="transmembrane region" description="Helical" evidence="6">
    <location>
        <begin position="54"/>
        <end position="75"/>
    </location>
</feature>
<feature type="compositionally biased region" description="Low complexity" evidence="5">
    <location>
        <begin position="118"/>
        <end position="130"/>
    </location>
</feature>
<evidence type="ECO:0000256" key="6">
    <source>
        <dbReference type="SAM" id="Phobius"/>
    </source>
</evidence>
<reference evidence="7 8" key="2">
    <citation type="submission" date="2015-05" db="EMBL/GenBank/DDBJ databases">
        <authorList>
            <person name="Morales-Cruz A."/>
            <person name="Amrine K.C."/>
            <person name="Cantu D."/>
        </authorList>
    </citation>
    <scope>NUCLEOTIDE SEQUENCE [LARGE SCALE GENOMIC DNA]</scope>
    <source>
        <strain evidence="7">UCRPC4</strain>
    </source>
</reference>
<dbReference type="Pfam" id="PF07690">
    <property type="entry name" value="MFS_1"/>
    <property type="match status" value="1"/>
</dbReference>
<evidence type="ECO:0000256" key="2">
    <source>
        <dbReference type="ARBA" id="ARBA00022692"/>
    </source>
</evidence>
<dbReference type="OrthoDB" id="5215911at2759"/>
<feature type="transmembrane region" description="Helical" evidence="6">
    <location>
        <begin position="271"/>
        <end position="290"/>
    </location>
</feature>
<feature type="transmembrane region" description="Helical" evidence="6">
    <location>
        <begin position="227"/>
        <end position="250"/>
    </location>
</feature>
<name>A0A0G2FYM8_PHACM</name>
<dbReference type="AlphaFoldDB" id="A0A0G2FYM8"/>
<dbReference type="PANTHER" id="PTHR23502">
    <property type="entry name" value="MAJOR FACILITATOR SUPERFAMILY"/>
    <property type="match status" value="1"/>
</dbReference>
<gene>
    <name evidence="7" type="ORF">UCRPC4_g05801</name>
</gene>
<keyword evidence="4 6" id="KW-0472">Membrane</keyword>
<evidence type="ECO:0000256" key="1">
    <source>
        <dbReference type="ARBA" id="ARBA00004141"/>
    </source>
</evidence>
<feature type="transmembrane region" description="Helical" evidence="6">
    <location>
        <begin position="336"/>
        <end position="354"/>
    </location>
</feature>
<evidence type="ECO:0000256" key="4">
    <source>
        <dbReference type="ARBA" id="ARBA00023136"/>
    </source>
</evidence>
<comment type="caution">
    <text evidence="7">The sequence shown here is derived from an EMBL/GenBank/DDBJ whole genome shotgun (WGS) entry which is preliminary data.</text>
</comment>
<organism evidence="7 8">
    <name type="scientific">Phaeomoniella chlamydospora</name>
    <name type="common">Phaeoacremonium chlamydosporum</name>
    <dbReference type="NCBI Taxonomy" id="158046"/>
    <lineage>
        <taxon>Eukaryota</taxon>
        <taxon>Fungi</taxon>
        <taxon>Dikarya</taxon>
        <taxon>Ascomycota</taxon>
        <taxon>Pezizomycotina</taxon>
        <taxon>Eurotiomycetes</taxon>
        <taxon>Chaetothyriomycetidae</taxon>
        <taxon>Phaeomoniellales</taxon>
        <taxon>Phaeomoniellaceae</taxon>
        <taxon>Phaeomoniella</taxon>
    </lineage>
</organism>
<protein>
    <submittedName>
        <fullName evidence="7">Putative mfs</fullName>
    </submittedName>
</protein>
<dbReference type="InterPro" id="IPR011701">
    <property type="entry name" value="MFS"/>
</dbReference>
<dbReference type="Proteomes" id="UP000053317">
    <property type="component" value="Unassembled WGS sequence"/>
</dbReference>
<dbReference type="PANTHER" id="PTHR23502:SF30">
    <property type="entry name" value="TRANSPORTER, PUTATIVE (AFU_ORTHOLOGUE AFUA_8G04702)-RELATED"/>
    <property type="match status" value="1"/>
</dbReference>
<keyword evidence="3 6" id="KW-1133">Transmembrane helix</keyword>
<keyword evidence="2 6" id="KW-0812">Transmembrane</keyword>
<sequence length="413" mass="45438">MSTICVNIPYAGTNGQWIAKNIVGGFFASAIEALPEISVTDVYFAHERGTYMGLYAFFLAGSNYFAPVICGFIADKQGWKWVFYYPAMFLGAAFIFLFFFMEETNYVRSSVGVVETTTETSSSPTLPTTPDAEKSPNTVAGTGVQDQGEGAISEYKTKTFVQKLSLWQPSPGEDMLSRAIQSLKYLGWPVIFYAGFSYGSYLIWFNVLNATSSIILGGAPYNFSSSMVGLSYVSCCLGVALASLFTGKFSDWLTIRLARRNNGIMEPEQRLWPFAACVIIVPASLILWGVGAAHGVHWFGLIFSMGTLAFANTCGITLSCNYLIDSYHEISGDAMTTVIIVRNTMSFAIGYGITPWIENLGYQNCFVSAAFVGMAASAVFFIMIKWGKTFREHSRVKYWTLVAKNMGKELPSE</sequence>
<feature type="region of interest" description="Disordered" evidence="5">
    <location>
        <begin position="118"/>
        <end position="145"/>
    </location>
</feature>
<accession>A0A0G2FYM8</accession>
<evidence type="ECO:0000313" key="8">
    <source>
        <dbReference type="Proteomes" id="UP000053317"/>
    </source>
</evidence>
<dbReference type="Gene3D" id="1.20.1250.20">
    <property type="entry name" value="MFS general substrate transporter like domains"/>
    <property type="match status" value="1"/>
</dbReference>
<feature type="transmembrane region" description="Helical" evidence="6">
    <location>
        <begin position="185"/>
        <end position="207"/>
    </location>
</feature>
<proteinExistence type="predicted"/>
<dbReference type="GO" id="GO:0005886">
    <property type="term" value="C:plasma membrane"/>
    <property type="evidence" value="ECO:0007669"/>
    <property type="project" value="TreeGrafter"/>
</dbReference>
<feature type="transmembrane region" description="Helical" evidence="6">
    <location>
        <begin position="366"/>
        <end position="387"/>
    </location>
</feature>
<feature type="transmembrane region" description="Helical" evidence="6">
    <location>
        <begin position="81"/>
        <end position="100"/>
    </location>
</feature>
<comment type="subcellular location">
    <subcellularLocation>
        <location evidence="1">Membrane</location>
        <topology evidence="1">Multi-pass membrane protein</topology>
    </subcellularLocation>
</comment>
<evidence type="ECO:0000313" key="7">
    <source>
        <dbReference type="EMBL" id="KKY16843.1"/>
    </source>
</evidence>
<reference evidence="7 8" key="1">
    <citation type="submission" date="2015-05" db="EMBL/GenBank/DDBJ databases">
        <title>Distinctive expansion of gene families associated with plant cell wall degradation and secondary metabolism in the genomes of grapevine trunk pathogens.</title>
        <authorList>
            <person name="Lawrence D.P."/>
            <person name="Travadon R."/>
            <person name="Rolshausen P.E."/>
            <person name="Baumgartner K."/>
        </authorList>
    </citation>
    <scope>NUCLEOTIDE SEQUENCE [LARGE SCALE GENOMIC DNA]</scope>
    <source>
        <strain evidence="7">UCRPC4</strain>
    </source>
</reference>
<dbReference type="InterPro" id="IPR036259">
    <property type="entry name" value="MFS_trans_sf"/>
</dbReference>
<feature type="transmembrane region" description="Helical" evidence="6">
    <location>
        <begin position="296"/>
        <end position="324"/>
    </location>
</feature>
<keyword evidence="8" id="KW-1185">Reference proteome</keyword>
<dbReference type="EMBL" id="LCWF01000155">
    <property type="protein sequence ID" value="KKY16843.1"/>
    <property type="molecule type" value="Genomic_DNA"/>
</dbReference>
<evidence type="ECO:0000256" key="3">
    <source>
        <dbReference type="ARBA" id="ARBA00022989"/>
    </source>
</evidence>
<evidence type="ECO:0000256" key="5">
    <source>
        <dbReference type="SAM" id="MobiDB-lite"/>
    </source>
</evidence>
<dbReference type="GO" id="GO:0022857">
    <property type="term" value="F:transmembrane transporter activity"/>
    <property type="evidence" value="ECO:0007669"/>
    <property type="project" value="InterPro"/>
</dbReference>